<evidence type="ECO:0000256" key="12">
    <source>
        <dbReference type="ARBA" id="ARBA00023224"/>
    </source>
</evidence>
<dbReference type="InterPro" id="IPR000276">
    <property type="entry name" value="GPCR_Rhodpsn"/>
</dbReference>
<feature type="transmembrane region" description="Helical" evidence="13">
    <location>
        <begin position="159"/>
        <end position="186"/>
    </location>
</feature>
<dbReference type="CTD" id="20251703"/>
<evidence type="ECO:0000256" key="9">
    <source>
        <dbReference type="ARBA" id="ARBA00023136"/>
    </source>
</evidence>
<feature type="transmembrane region" description="Helical" evidence="13">
    <location>
        <begin position="108"/>
        <end position="128"/>
    </location>
</feature>
<dbReference type="PROSITE" id="PS50262">
    <property type="entry name" value="G_PROTEIN_RECEP_F1_2"/>
    <property type="match status" value="1"/>
</dbReference>
<evidence type="ECO:0000256" key="4">
    <source>
        <dbReference type="ARBA" id="ARBA00022692"/>
    </source>
</evidence>
<gene>
    <name evidence="15" type="ORF">LOTGIDRAFT_64356</name>
</gene>
<keyword evidence="7 13" id="KW-0157">Chromophore</keyword>
<comment type="subcellular location">
    <subcellularLocation>
        <location evidence="1 13">Membrane</location>
        <topology evidence="1 13">Multi-pass membrane protein</topology>
    </subcellularLocation>
</comment>
<keyword evidence="12 13" id="KW-0807">Transducer</keyword>
<dbReference type="GO" id="GO:0009881">
    <property type="term" value="F:photoreceptor activity"/>
    <property type="evidence" value="ECO:0007669"/>
    <property type="project" value="UniProtKB-KW"/>
</dbReference>
<sequence>VMTMYCITAVLFDGCAMLVFLKNKNLRSPTNLFILGLNVCDFLMATIAAPLSGISSFHHRWLFGTIGCTYEGFAVYFLGQTSMYLLAAISFDRYYVIAKPLQASKITHRVATIAVLACYAGGFFWAFVPLVGWNEYTLEGAKISCSVVWESSNPVYTSYIFTIFITCLVIPLAVMFFSYFNVYMTVRKLSRIARRNFRIEKKMFKTIIAMCTTFVAAWMPYTVVSFYGAFYGQGSVAPALGTMPALFAKCAGLLNPIIYVATNKQFRTAFYQLVPC</sequence>
<dbReference type="CDD" id="cd14969">
    <property type="entry name" value="7tmA_Opsins_type2_animals"/>
    <property type="match status" value="1"/>
</dbReference>
<keyword evidence="4 13" id="KW-0812">Transmembrane</keyword>
<dbReference type="PANTHER" id="PTHR24240">
    <property type="entry name" value="OPSIN"/>
    <property type="match status" value="1"/>
</dbReference>
<dbReference type="GO" id="GO:0007601">
    <property type="term" value="P:visual perception"/>
    <property type="evidence" value="ECO:0007669"/>
    <property type="project" value="InterPro"/>
</dbReference>
<keyword evidence="8 13" id="KW-0297">G-protein coupled receptor</keyword>
<dbReference type="OrthoDB" id="2101615at2759"/>
<reference evidence="15 16" key="1">
    <citation type="journal article" date="2013" name="Nature">
        <title>Insights into bilaterian evolution from three spiralian genomes.</title>
        <authorList>
            <person name="Simakov O."/>
            <person name="Marletaz F."/>
            <person name="Cho S.J."/>
            <person name="Edsinger-Gonzales E."/>
            <person name="Havlak P."/>
            <person name="Hellsten U."/>
            <person name="Kuo D.H."/>
            <person name="Larsson T."/>
            <person name="Lv J."/>
            <person name="Arendt D."/>
            <person name="Savage R."/>
            <person name="Osoegawa K."/>
            <person name="de Jong P."/>
            <person name="Grimwood J."/>
            <person name="Chapman J.A."/>
            <person name="Shapiro H."/>
            <person name="Aerts A."/>
            <person name="Otillar R.P."/>
            <person name="Terry A.Y."/>
            <person name="Boore J.L."/>
            <person name="Grigoriev I.V."/>
            <person name="Lindberg D.R."/>
            <person name="Seaver E.C."/>
            <person name="Weisblat D.A."/>
            <person name="Putnam N.H."/>
            <person name="Rokhsar D.S."/>
        </authorList>
    </citation>
    <scope>NUCLEOTIDE SEQUENCE [LARGE SCALE GENOMIC DNA]</scope>
</reference>
<evidence type="ECO:0000256" key="13">
    <source>
        <dbReference type="RuleBase" id="RU004951"/>
    </source>
</evidence>
<dbReference type="EMBL" id="KB201602">
    <property type="protein sequence ID" value="ESO95853.1"/>
    <property type="molecule type" value="Genomic_DNA"/>
</dbReference>
<comment type="similarity">
    <text evidence="13">Belongs to the G-protein coupled receptor 1 family. Opsin subfamily.</text>
</comment>
<dbReference type="AlphaFoldDB" id="V3ZWI5"/>
<dbReference type="OMA" id="VARNGVW"/>
<dbReference type="Proteomes" id="UP000030746">
    <property type="component" value="Unassembled WGS sequence"/>
</dbReference>
<keyword evidence="6 13" id="KW-1133">Transmembrane helix</keyword>
<feature type="transmembrane region" description="Helical" evidence="13">
    <location>
        <begin position="73"/>
        <end position="96"/>
    </location>
</feature>
<feature type="domain" description="G-protein coupled receptors family 1 profile" evidence="14">
    <location>
        <begin position="12"/>
        <end position="259"/>
    </location>
</feature>
<evidence type="ECO:0000313" key="16">
    <source>
        <dbReference type="Proteomes" id="UP000030746"/>
    </source>
</evidence>
<feature type="non-terminal residue" evidence="15">
    <location>
        <position position="1"/>
    </location>
</feature>
<dbReference type="PRINTS" id="PR00237">
    <property type="entry name" value="GPCRRHODOPSN"/>
</dbReference>
<evidence type="ECO:0000256" key="7">
    <source>
        <dbReference type="ARBA" id="ARBA00022991"/>
    </source>
</evidence>
<evidence type="ECO:0000256" key="6">
    <source>
        <dbReference type="ARBA" id="ARBA00022989"/>
    </source>
</evidence>
<dbReference type="RefSeq" id="XP_009053448.1">
    <property type="nucleotide sequence ID" value="XM_009055200.1"/>
</dbReference>
<evidence type="ECO:0000256" key="11">
    <source>
        <dbReference type="ARBA" id="ARBA00023170"/>
    </source>
</evidence>
<dbReference type="Pfam" id="PF00001">
    <property type="entry name" value="7tm_1"/>
    <property type="match status" value="1"/>
</dbReference>
<comment type="caution">
    <text evidence="13">Lacks conserved residue(s) required for the propagation of feature annotation.</text>
</comment>
<keyword evidence="10" id="KW-1015">Disulfide bond</keyword>
<dbReference type="PRINTS" id="PR00238">
    <property type="entry name" value="OPSIN"/>
</dbReference>
<dbReference type="Gene3D" id="1.20.1070.10">
    <property type="entry name" value="Rhodopsin 7-helix transmembrane proteins"/>
    <property type="match status" value="1"/>
</dbReference>
<dbReference type="SUPFAM" id="SSF81321">
    <property type="entry name" value="Family A G protein-coupled receptor-like"/>
    <property type="match status" value="1"/>
</dbReference>
<evidence type="ECO:0000259" key="14">
    <source>
        <dbReference type="PROSITE" id="PS50262"/>
    </source>
</evidence>
<dbReference type="InterPro" id="IPR001760">
    <property type="entry name" value="Opsin"/>
</dbReference>
<dbReference type="GeneID" id="20251703"/>
<evidence type="ECO:0000256" key="3">
    <source>
        <dbReference type="ARBA" id="ARBA00022606"/>
    </source>
</evidence>
<keyword evidence="9 13" id="KW-0472">Membrane</keyword>
<dbReference type="GO" id="GO:0007602">
    <property type="term" value="P:phototransduction"/>
    <property type="evidence" value="ECO:0007669"/>
    <property type="project" value="UniProtKB-KW"/>
</dbReference>
<evidence type="ECO:0000313" key="15">
    <source>
        <dbReference type="EMBL" id="ESO95853.1"/>
    </source>
</evidence>
<dbReference type="InterPro" id="IPR017452">
    <property type="entry name" value="GPCR_Rhodpsn_7TM"/>
</dbReference>
<evidence type="ECO:0000256" key="2">
    <source>
        <dbReference type="ARBA" id="ARBA00022543"/>
    </source>
</evidence>
<dbReference type="KEGG" id="lgi:LOTGIDRAFT_64356"/>
<keyword evidence="5 13" id="KW-0681">Retinal protein</keyword>
<proteinExistence type="inferred from homology"/>
<protein>
    <recommendedName>
        <fullName evidence="14">G-protein coupled receptors family 1 profile domain-containing protein</fullName>
    </recommendedName>
</protein>
<keyword evidence="2 13" id="KW-0600">Photoreceptor protein</keyword>
<dbReference type="GO" id="GO:0004930">
    <property type="term" value="F:G protein-coupled receptor activity"/>
    <property type="evidence" value="ECO:0007669"/>
    <property type="project" value="UniProtKB-KW"/>
</dbReference>
<evidence type="ECO:0000256" key="8">
    <source>
        <dbReference type="ARBA" id="ARBA00023040"/>
    </source>
</evidence>
<dbReference type="InterPro" id="IPR050125">
    <property type="entry name" value="GPCR_opsins"/>
</dbReference>
<keyword evidence="16" id="KW-1185">Reference proteome</keyword>
<accession>V3ZWI5</accession>
<dbReference type="HOGENOM" id="CLU_009579_3_0_1"/>
<dbReference type="PROSITE" id="PS00237">
    <property type="entry name" value="G_PROTEIN_RECEP_F1_1"/>
    <property type="match status" value="1"/>
</dbReference>
<feature type="transmembrane region" description="Helical" evidence="13">
    <location>
        <begin position="207"/>
        <end position="230"/>
    </location>
</feature>
<keyword evidence="3 13" id="KW-0716">Sensory transduction</keyword>
<feature type="transmembrane region" description="Helical" evidence="13">
    <location>
        <begin position="236"/>
        <end position="261"/>
    </location>
</feature>
<feature type="non-terminal residue" evidence="15">
    <location>
        <position position="276"/>
    </location>
</feature>
<evidence type="ECO:0000256" key="10">
    <source>
        <dbReference type="ARBA" id="ARBA00023157"/>
    </source>
</evidence>
<evidence type="ECO:0000256" key="5">
    <source>
        <dbReference type="ARBA" id="ARBA00022925"/>
    </source>
</evidence>
<dbReference type="GO" id="GO:0016020">
    <property type="term" value="C:membrane"/>
    <property type="evidence" value="ECO:0007669"/>
    <property type="project" value="UniProtKB-SubCell"/>
</dbReference>
<evidence type="ECO:0000256" key="1">
    <source>
        <dbReference type="ARBA" id="ARBA00004141"/>
    </source>
</evidence>
<organism evidence="15 16">
    <name type="scientific">Lottia gigantea</name>
    <name type="common">Giant owl limpet</name>
    <dbReference type="NCBI Taxonomy" id="225164"/>
    <lineage>
        <taxon>Eukaryota</taxon>
        <taxon>Metazoa</taxon>
        <taxon>Spiralia</taxon>
        <taxon>Lophotrochozoa</taxon>
        <taxon>Mollusca</taxon>
        <taxon>Gastropoda</taxon>
        <taxon>Patellogastropoda</taxon>
        <taxon>Lottioidea</taxon>
        <taxon>Lottiidae</taxon>
        <taxon>Lottia</taxon>
    </lineage>
</organism>
<name>V3ZWI5_LOTGI</name>
<feature type="transmembrane region" description="Helical" evidence="13">
    <location>
        <begin position="32"/>
        <end position="53"/>
    </location>
</feature>
<keyword evidence="11 13" id="KW-0675">Receptor</keyword>